<gene>
    <name evidence="1" type="ORF">DJ013_10010</name>
</gene>
<evidence type="ECO:0000313" key="1">
    <source>
        <dbReference type="EMBL" id="AWV98487.1"/>
    </source>
</evidence>
<dbReference type="KEGG" id="als:DJ013_10010"/>
<sequence length="75" mass="8769">MQTPTKTPWLHLKGFAKTLEQNKRLEFGLAAKYSESEILPFDTVDVAFLVEYEMWMLSEGKRTKGSREGFTRIFH</sequence>
<dbReference type="RefSeq" id="WP_111371680.1">
    <property type="nucleotide sequence ID" value="NZ_CP029480.1"/>
</dbReference>
<reference evidence="1 2" key="1">
    <citation type="submission" date="2018-05" db="EMBL/GenBank/DDBJ databases">
        <title>Complete genome sequence of Arcticibacterium luteifluviistationis SM1504T, a cytophagaceae bacterium isolated from Arctic surface seawater.</title>
        <authorList>
            <person name="Li Y."/>
            <person name="Qin Q.-L."/>
        </authorList>
    </citation>
    <scope>NUCLEOTIDE SEQUENCE [LARGE SCALE GENOMIC DNA]</scope>
    <source>
        <strain evidence="1 2">SM1504</strain>
    </source>
</reference>
<dbReference type="EMBL" id="CP029480">
    <property type="protein sequence ID" value="AWV98487.1"/>
    <property type="molecule type" value="Genomic_DNA"/>
</dbReference>
<dbReference type="Proteomes" id="UP000249873">
    <property type="component" value="Chromosome"/>
</dbReference>
<evidence type="ECO:0000313" key="2">
    <source>
        <dbReference type="Proteomes" id="UP000249873"/>
    </source>
</evidence>
<dbReference type="OrthoDB" id="1094492at2"/>
<organism evidence="1 2">
    <name type="scientific">Arcticibacterium luteifluviistationis</name>
    <dbReference type="NCBI Taxonomy" id="1784714"/>
    <lineage>
        <taxon>Bacteria</taxon>
        <taxon>Pseudomonadati</taxon>
        <taxon>Bacteroidota</taxon>
        <taxon>Cytophagia</taxon>
        <taxon>Cytophagales</taxon>
        <taxon>Leadbetterellaceae</taxon>
        <taxon>Arcticibacterium</taxon>
    </lineage>
</organism>
<proteinExistence type="predicted"/>
<protein>
    <submittedName>
        <fullName evidence="1">Uncharacterized protein</fullName>
    </submittedName>
</protein>
<keyword evidence="2" id="KW-1185">Reference proteome</keyword>
<name>A0A2Z4GBB1_9BACT</name>
<accession>A0A2Z4GBB1</accession>
<dbReference type="AlphaFoldDB" id="A0A2Z4GBB1"/>